<reference evidence="1" key="1">
    <citation type="journal article" date="2015" name="Nature">
        <title>Complex archaea that bridge the gap between prokaryotes and eukaryotes.</title>
        <authorList>
            <person name="Spang A."/>
            <person name="Saw J.H."/>
            <person name="Jorgensen S.L."/>
            <person name="Zaremba-Niedzwiedzka K."/>
            <person name="Martijn J."/>
            <person name="Lind A.E."/>
            <person name="van Eijk R."/>
            <person name="Schleper C."/>
            <person name="Guy L."/>
            <person name="Ettema T.J."/>
        </authorList>
    </citation>
    <scope>NUCLEOTIDE SEQUENCE</scope>
</reference>
<organism evidence="1">
    <name type="scientific">marine sediment metagenome</name>
    <dbReference type="NCBI Taxonomy" id="412755"/>
    <lineage>
        <taxon>unclassified sequences</taxon>
        <taxon>metagenomes</taxon>
        <taxon>ecological metagenomes</taxon>
    </lineage>
</organism>
<comment type="caution">
    <text evidence="1">The sequence shown here is derived from an EMBL/GenBank/DDBJ whole genome shotgun (WGS) entry which is preliminary data.</text>
</comment>
<proteinExistence type="predicted"/>
<dbReference type="EMBL" id="LAZR01017781">
    <property type="protein sequence ID" value="KKL98991.1"/>
    <property type="molecule type" value="Genomic_DNA"/>
</dbReference>
<name>A0A0F9H7N5_9ZZZZ</name>
<dbReference type="AlphaFoldDB" id="A0A0F9H7N5"/>
<gene>
    <name evidence="1" type="ORF">LCGC14_1818900</name>
</gene>
<protein>
    <submittedName>
        <fullName evidence="1">Uncharacterized protein</fullName>
    </submittedName>
</protein>
<accession>A0A0F9H7N5</accession>
<evidence type="ECO:0000313" key="1">
    <source>
        <dbReference type="EMBL" id="KKL98991.1"/>
    </source>
</evidence>
<sequence>MTRIKSPLHPNIVVPKGKFCDLGIEAQEIITAHAEIIVKKMGTGSES</sequence>